<dbReference type="InterPro" id="IPR003594">
    <property type="entry name" value="HATPase_dom"/>
</dbReference>
<dbReference type="InterPro" id="IPR013655">
    <property type="entry name" value="PAS_fold_3"/>
</dbReference>
<dbReference type="InterPro" id="IPR000700">
    <property type="entry name" value="PAS-assoc_C"/>
</dbReference>
<protein>
    <recommendedName>
        <fullName evidence="2">histidine kinase</fullName>
        <ecNumber evidence="2">2.7.13.3</ecNumber>
    </recommendedName>
</protein>
<proteinExistence type="predicted"/>
<evidence type="ECO:0000313" key="14">
    <source>
        <dbReference type="Proteomes" id="UP001217500"/>
    </source>
</evidence>
<comment type="catalytic activity">
    <reaction evidence="1">
        <text>ATP + protein L-histidine = ADP + protein N-phospho-L-histidine.</text>
        <dbReference type="EC" id="2.7.13.3"/>
    </reaction>
</comment>
<dbReference type="SMART" id="SM00387">
    <property type="entry name" value="HATPase_c"/>
    <property type="match status" value="1"/>
</dbReference>
<evidence type="ECO:0000256" key="8">
    <source>
        <dbReference type="SAM" id="Phobius"/>
    </source>
</evidence>
<dbReference type="CDD" id="cd00082">
    <property type="entry name" value="HisKA"/>
    <property type="match status" value="1"/>
</dbReference>
<dbReference type="KEGG" id="gso:PH603_06850"/>
<evidence type="ECO:0000259" key="9">
    <source>
        <dbReference type="PROSITE" id="PS50109"/>
    </source>
</evidence>
<feature type="domain" description="Response regulatory" evidence="10">
    <location>
        <begin position="707"/>
        <end position="825"/>
    </location>
</feature>
<dbReference type="AlphaFoldDB" id="A0AAE9XUR9"/>
<dbReference type="SMART" id="SM00086">
    <property type="entry name" value="PAC"/>
    <property type="match status" value="2"/>
</dbReference>
<dbReference type="InterPro" id="IPR004358">
    <property type="entry name" value="Sig_transdc_His_kin-like_C"/>
</dbReference>
<feature type="domain" description="PAC" evidence="12">
    <location>
        <begin position="391"/>
        <end position="443"/>
    </location>
</feature>
<dbReference type="Pfam" id="PF08447">
    <property type="entry name" value="PAS_3"/>
    <property type="match status" value="1"/>
</dbReference>
<dbReference type="Gene3D" id="3.40.50.2300">
    <property type="match status" value="1"/>
</dbReference>
<dbReference type="EMBL" id="CP116805">
    <property type="protein sequence ID" value="WCL55476.1"/>
    <property type="molecule type" value="Genomic_DNA"/>
</dbReference>
<gene>
    <name evidence="13" type="ORF">PH603_06850</name>
</gene>
<keyword evidence="14" id="KW-1185">Reference proteome</keyword>
<dbReference type="PROSITE" id="PS50112">
    <property type="entry name" value="PAS"/>
    <property type="match status" value="1"/>
</dbReference>
<evidence type="ECO:0000256" key="4">
    <source>
        <dbReference type="ARBA" id="ARBA00022679"/>
    </source>
</evidence>
<dbReference type="CDD" id="cd17546">
    <property type="entry name" value="REC_hyHK_CKI1_RcsC-like"/>
    <property type="match status" value="1"/>
</dbReference>
<dbReference type="InterPro" id="IPR000014">
    <property type="entry name" value="PAS"/>
</dbReference>
<dbReference type="Pfam" id="PF00512">
    <property type="entry name" value="HisKA"/>
    <property type="match status" value="1"/>
</dbReference>
<feature type="transmembrane region" description="Helical" evidence="8">
    <location>
        <begin position="156"/>
        <end position="175"/>
    </location>
</feature>
<dbReference type="PANTHER" id="PTHR43047">
    <property type="entry name" value="TWO-COMPONENT HISTIDINE PROTEIN KINASE"/>
    <property type="match status" value="1"/>
</dbReference>
<dbReference type="FunFam" id="1.10.287.130:FF:000001">
    <property type="entry name" value="Two-component sensor histidine kinase"/>
    <property type="match status" value="1"/>
</dbReference>
<keyword evidence="8" id="KW-0812">Transmembrane</keyword>
<dbReference type="Gene3D" id="2.10.70.100">
    <property type="match status" value="1"/>
</dbReference>
<feature type="modified residue" description="4-aspartylphosphate" evidence="7">
    <location>
        <position position="757"/>
    </location>
</feature>
<dbReference type="Gene3D" id="1.10.287.130">
    <property type="match status" value="1"/>
</dbReference>
<dbReference type="SUPFAM" id="SSF55874">
    <property type="entry name" value="ATPase domain of HSP90 chaperone/DNA topoisomerase II/histidine kinase"/>
    <property type="match status" value="1"/>
</dbReference>
<dbReference type="CDD" id="cd00130">
    <property type="entry name" value="PAS"/>
    <property type="match status" value="1"/>
</dbReference>
<sequence>MHAEDALQATLEAQVQRENALSALHQLMGYGGFIHNFKNYVLRGEADRAEETRRQINGALTALTALEKSFNQESFGFGKGREVRSTLQAYLANLDVAIEMKEAGAAIADIDRRVRIDDRMAGRGLAEIAETSRQIGLVTLTRAQEDIATWQTSRDFAVAFFCISILVLTFGPALWRRVLNEPRKQLAFTDDLLTSMEHAAGSGYFVRDLATGDLKFSEGLFALLKLDPVDGHPSFERLTARCTPEERHIFEDVFLRDDLDDDILTRELVYRSKADEERILKVRVRQRTKDRKSLVVGLVMDVTEERRDARELLTARQRFELARQSISLGLWDLNVLEETKEWDQGMFDIYGIDPAQFTGRRDATINMIHSEDRASIIEAFKHFLQSDISTLSLRYRVTRGDGREIWINRRAVAKCNDHGEAIRVVGMDIDITREIEVEAELRKALKAVSTANRAKSNFLAMVSHEVRTPLTAMLGMLDLISVETDDPQITEYLAIIRENGEHLTRILNDILDMSKSEAGKLKLTSEPFLPYRVVTQVARLFEAAAAEKGLSLAVQVLGDSGLYLLGDGGRIRQIASNLIGNAVKYTAGGSVTATLAIDPPADPLAPVALRLTIDDTGTPIDPAILDRLFLPFERGTMEADSKIGGTGLGLSISRRIAQMMNGDVTYTAVSRSGNRFTFTALLPKSQEQRDLRDPTPGRQHEHAKSLKILIVEDIAINRRILEKKLAGHWGMQLVMAENGLEAVNLMRSGSFDLVLMDIQMPEMTGTEAVELIRATMPEHAATPIIALTANAFDDQRREYLRLGFNDCLTKPYDWNEMYQLLSAITPIAAAKASTGRRKNLSAPAGE</sequence>
<dbReference type="InterPro" id="IPR001610">
    <property type="entry name" value="PAC"/>
</dbReference>
<dbReference type="SUPFAM" id="SSF47384">
    <property type="entry name" value="Homodimeric domain of signal transducing histidine kinase"/>
    <property type="match status" value="1"/>
</dbReference>
<evidence type="ECO:0000256" key="7">
    <source>
        <dbReference type="PROSITE-ProRule" id="PRU00169"/>
    </source>
</evidence>
<keyword evidence="5" id="KW-0418">Kinase</keyword>
<dbReference type="InterPro" id="IPR036097">
    <property type="entry name" value="HisK_dim/P_sf"/>
</dbReference>
<dbReference type="Gene3D" id="3.30.565.10">
    <property type="entry name" value="Histidine kinase-like ATPase, C-terminal domain"/>
    <property type="match status" value="1"/>
</dbReference>
<evidence type="ECO:0000256" key="2">
    <source>
        <dbReference type="ARBA" id="ARBA00012438"/>
    </source>
</evidence>
<dbReference type="InterPro" id="IPR001789">
    <property type="entry name" value="Sig_transdc_resp-reg_receiver"/>
</dbReference>
<evidence type="ECO:0000256" key="6">
    <source>
        <dbReference type="ARBA" id="ARBA00023012"/>
    </source>
</evidence>
<dbReference type="PROSITE" id="PS50110">
    <property type="entry name" value="RESPONSE_REGULATORY"/>
    <property type="match status" value="1"/>
</dbReference>
<evidence type="ECO:0000259" key="12">
    <source>
        <dbReference type="PROSITE" id="PS50113"/>
    </source>
</evidence>
<keyword evidence="3 7" id="KW-0597">Phosphoprotein</keyword>
<dbReference type="SUPFAM" id="SSF55785">
    <property type="entry name" value="PYP-like sensor domain (PAS domain)"/>
    <property type="match status" value="1"/>
</dbReference>
<dbReference type="Pfam" id="PF00072">
    <property type="entry name" value="Response_reg"/>
    <property type="match status" value="1"/>
</dbReference>
<dbReference type="EC" id="2.7.13.3" evidence="2"/>
<dbReference type="PROSITE" id="PS50113">
    <property type="entry name" value="PAC"/>
    <property type="match status" value="1"/>
</dbReference>
<accession>A0AAE9XUR9</accession>
<dbReference type="GO" id="GO:0000155">
    <property type="term" value="F:phosphorelay sensor kinase activity"/>
    <property type="evidence" value="ECO:0007669"/>
    <property type="project" value="InterPro"/>
</dbReference>
<evidence type="ECO:0000256" key="5">
    <source>
        <dbReference type="ARBA" id="ARBA00022777"/>
    </source>
</evidence>
<dbReference type="SUPFAM" id="SSF52172">
    <property type="entry name" value="CheY-like"/>
    <property type="match status" value="1"/>
</dbReference>
<reference evidence="13" key="1">
    <citation type="submission" date="2023-01" db="EMBL/GenBank/DDBJ databases">
        <title>The genome sequence of Kordiimonadaceae bacterium 6D33.</title>
        <authorList>
            <person name="Liu Y."/>
        </authorList>
    </citation>
    <scope>NUCLEOTIDE SEQUENCE</scope>
    <source>
        <strain evidence="13">6D33</strain>
    </source>
</reference>
<evidence type="ECO:0000256" key="1">
    <source>
        <dbReference type="ARBA" id="ARBA00000085"/>
    </source>
</evidence>
<organism evidence="13 14">
    <name type="scientific">Gimibacter soli</name>
    <dbReference type="NCBI Taxonomy" id="3024400"/>
    <lineage>
        <taxon>Bacteria</taxon>
        <taxon>Pseudomonadati</taxon>
        <taxon>Pseudomonadota</taxon>
        <taxon>Alphaproteobacteria</taxon>
        <taxon>Kordiimonadales</taxon>
        <taxon>Temperatibacteraceae</taxon>
        <taxon>Gimibacter</taxon>
    </lineage>
</organism>
<dbReference type="Pfam" id="PF02518">
    <property type="entry name" value="HATPase_c"/>
    <property type="match status" value="1"/>
</dbReference>
<dbReference type="PRINTS" id="PR00344">
    <property type="entry name" value="BCTRLSENSOR"/>
</dbReference>
<evidence type="ECO:0000256" key="3">
    <source>
        <dbReference type="ARBA" id="ARBA00022553"/>
    </source>
</evidence>
<keyword evidence="8" id="KW-0472">Membrane</keyword>
<dbReference type="InterPro" id="IPR003661">
    <property type="entry name" value="HisK_dim/P_dom"/>
</dbReference>
<dbReference type="InterPro" id="IPR035965">
    <property type="entry name" value="PAS-like_dom_sf"/>
</dbReference>
<feature type="domain" description="Histidine kinase" evidence="9">
    <location>
        <begin position="461"/>
        <end position="686"/>
    </location>
</feature>
<evidence type="ECO:0000313" key="13">
    <source>
        <dbReference type="EMBL" id="WCL55476.1"/>
    </source>
</evidence>
<dbReference type="RefSeq" id="WP_289505291.1">
    <property type="nucleotide sequence ID" value="NZ_CP116805.1"/>
</dbReference>
<dbReference type="SMART" id="SM00448">
    <property type="entry name" value="REC"/>
    <property type="match status" value="1"/>
</dbReference>
<evidence type="ECO:0000259" key="10">
    <source>
        <dbReference type="PROSITE" id="PS50110"/>
    </source>
</evidence>
<name>A0AAE9XUR9_9PROT</name>
<keyword evidence="8" id="KW-1133">Transmembrane helix</keyword>
<dbReference type="InterPro" id="IPR036890">
    <property type="entry name" value="HATPase_C_sf"/>
</dbReference>
<dbReference type="InterPro" id="IPR005467">
    <property type="entry name" value="His_kinase_dom"/>
</dbReference>
<dbReference type="InterPro" id="IPR011006">
    <property type="entry name" value="CheY-like_superfamily"/>
</dbReference>
<dbReference type="Gene3D" id="3.30.450.20">
    <property type="entry name" value="PAS domain"/>
    <property type="match status" value="2"/>
</dbReference>
<dbReference type="PROSITE" id="PS50109">
    <property type="entry name" value="HIS_KIN"/>
    <property type="match status" value="1"/>
</dbReference>
<keyword evidence="6" id="KW-0902">Two-component regulatory system</keyword>
<evidence type="ECO:0000259" key="11">
    <source>
        <dbReference type="PROSITE" id="PS50112"/>
    </source>
</evidence>
<keyword evidence="4" id="KW-0808">Transferase</keyword>
<dbReference type="SMART" id="SM00388">
    <property type="entry name" value="HisKA"/>
    <property type="match status" value="1"/>
</dbReference>
<feature type="domain" description="PAS" evidence="11">
    <location>
        <begin position="315"/>
        <end position="387"/>
    </location>
</feature>
<dbReference type="Proteomes" id="UP001217500">
    <property type="component" value="Chromosome"/>
</dbReference>